<feature type="compositionally biased region" description="Pro residues" evidence="2">
    <location>
        <begin position="1600"/>
        <end position="1615"/>
    </location>
</feature>
<dbReference type="PANTHER" id="PTHR13037">
    <property type="entry name" value="FORMIN"/>
    <property type="match status" value="1"/>
</dbReference>
<feature type="region of interest" description="Disordered" evidence="2">
    <location>
        <begin position="1043"/>
        <end position="1142"/>
    </location>
</feature>
<keyword evidence="1" id="KW-0945">Host-virus interaction</keyword>
<dbReference type="OrthoDB" id="552382at2759"/>
<keyword evidence="4" id="KW-1185">Reference proteome</keyword>
<name>A0A835W425_CHLIN</name>
<feature type="compositionally biased region" description="Acidic residues" evidence="2">
    <location>
        <begin position="378"/>
        <end position="404"/>
    </location>
</feature>
<feature type="region of interest" description="Disordered" evidence="2">
    <location>
        <begin position="1392"/>
        <end position="1419"/>
    </location>
</feature>
<feature type="region of interest" description="Disordered" evidence="2">
    <location>
        <begin position="1600"/>
        <end position="1632"/>
    </location>
</feature>
<feature type="compositionally biased region" description="Polar residues" evidence="2">
    <location>
        <begin position="47"/>
        <end position="56"/>
    </location>
</feature>
<feature type="region of interest" description="Disordered" evidence="2">
    <location>
        <begin position="726"/>
        <end position="753"/>
    </location>
</feature>
<feature type="compositionally biased region" description="Low complexity" evidence="2">
    <location>
        <begin position="1049"/>
        <end position="1069"/>
    </location>
</feature>
<feature type="compositionally biased region" description="Low complexity" evidence="2">
    <location>
        <begin position="1714"/>
        <end position="1755"/>
    </location>
</feature>
<feature type="region of interest" description="Disordered" evidence="2">
    <location>
        <begin position="1448"/>
        <end position="1542"/>
    </location>
</feature>
<sequence>MALHEEQSSQAMQSVADLSSIYSMPESALNAAVGALTPISYTTAAVSELDTPTSSGSREEEYYKSSPGGNGSFGSPRGATSSAAITARRSGGGTGLVSGYEDYVQPAAWTSLRERHSNAGPSPVGGDLSLQPGGDLPGGHGATAGRLTAEQQLAAALGSGEDRASSGNAAAPSEGQALPPALSLGDSVSGRAASFGLPTLAAGVAGALTVDSAANLADAMRTAPESASAADRERAGSSQLIRSLSFGGLAPGSVSNVNTPAVSGGGANALPSADGVGVSPKGLAAAASPQRFSLEVATASVSTSMRLQQPSQAGERGGISSLTFVNPLFDPAHPENSSGAAAAEGAASDGGQSSGAALQHDDGALEDAAGDSGRELEAAEGDEESQEFIEEDIPEPESAGDEEPAVGQVMAAQAAALGEASRDGTEEPPLAVASSPQGTTGSGSGGAGLLRQQSWGSSAAGLAAAAGAGAGNAPPLRVDAAGEAAGGTEAAAAVDERPIVTAAARFMSSPGGLAQAPTAAAVALDRGFASAGGVAGNSASLLPTSADAAMHTPWMDAATAAAAAGSGALLRFSAGSTAAAAAAAVSQGGASGYSGMSAALVGAVPQQDREERVRSWAQTEADFAAMPMGSGSNGGAGTFHEAGSIGGGTASAAAEMPSDAASMMTRAAAAAAAAGLAIPGAPLGAGRASTGPASQPHAATAPEGAAADPYIAPAAAAQAMPEQASPAAFAAGEARPTLSGPQLPRSASTPAAKDSLEARMAQVLQNMAAEPSPDLLHSTGGDALAVGAASSPAARVAIAPAQAGMPIITHASGGSGSAMSVTAAAEAALAALTTAAAAAQYDRPPASLSRSPATVAVSTQPAAVHRATEDVAAVSHPAPSPDVVARQNAEARATGAEGGAAAESDAAMDADLDRLLSMLSGRGARSEAHMRMGFDSFRSAVVTAAITPRPRSAPGIATLAAAMAEAAAEVAAEEEQQRGQQHSSAAVAAAMSVRSAGRASLASSVGGNSPRSPLDAAGRLAGFATGTAERGSAQLPTLSRISAGASPRAQPDVDSAAASPPSAMRPTSSITLQPHPAPVHHQSHHQLNFHGHPGAQARSSGLPEHPHPHLQPHLPLHPHLHMHPSVGGSASAGTHPPQPLSTTASLASIDSEVAAERLKAKTRAYLARGSGGGGSKDPTASPPEAATQRSGPAAVVVVPSSISDMRGTPAHAARAAGTAAPFRDSAGMELSLMELHLPLDDLLVQAQRLRIAEEEAEGEGAEAEEVEEEEGLPGSDNYEEGVEQQKPPAAGQAGVAVAAVASAVPALGDSSSELDDIIRQLHSLMGAAAAAKAVQLDRAAGGGAVASYPYRSPEQQQAHEDEERRELAHLREVQQMARDEVAHEQLAQRQQHLWEEEQEQSRRRADWLQEDRERQEREARAVAALQRFGDMGSPVRGVVQAYDTTGSVSLRLEEENSRSDVSPWGSGPSTDAPSPPVSRASGWAPAQQQAQGSGANGRSASARASGSAGAGYAANRRQQHGRAEAARPSAAPASASATRPAAAPAAGLGATGVAADADGSSMASYLQLAAQAAALRSQVDAAYSGHGSLGAAAPLMALQPPPPLPSVPAAPPQPPLLHQQPDGVTAGLGGPQSSQWHAALAAKLLPPDALQRHSSGGYQDAAMVLSEWKVPTAPAAEPAAASSQAASAPGARQGGASGVTSTGNGAASGTASHARAPSPAGRRTTATPAGADTGGASSAASRSRRPGSAPSTPARGNSPARQHIPGSGVAAAAAPGARDGGTFPLNSAKSPRSGRDARGGNSILDRAAQRAGTAALGGASPTRGRASSPAAADPGAEPISIRRPFAWQERETRHWLEDLGLMVSPVEEAAPLLDNPLRNGLLLAALAVRLTGTPLPTGVLTDPPRDMRSARTNILCAVDHLGLLAAPWAPPASEEQRARAESAASDLAAAAAAIGSGNGRSRSPSPSRSGANMGSSGIIAIKALGNAGRGYALRLKERQLRAGLGLVAEVEAVLAGNADSVWGLLNFIRLACAPQYMMGSGALNAGRGGGRGGFEDMHSRRTFDVRGGPGPNGTAMLGPAPTAGMSSSPSRAASPARPITAAASRPGSRAASPARSPGISGITAAAGSPGGAGSVSPRKMYSTIVSEQAVLASRAGHRGGVLVHGAVADPRGSLGALLHANGAAAAAAAAAAATSSGLLYNQGAGAGGGGASSSAAGAAASDVPAGLLYRPLWPRLTALPYGASELAALESSLLRWLMESGSISRREAAEGFRALLPMFEDGTFICWLVSNLSGRPIVGAHRRPLTDTARRTNWLKAIEVLRVLPGMSRRFLVHEEALIHCCRPELTGLLEDLHRLADGQPPPPGTLLPDAQPYLPYVAPMPEPEMLDPEMLALNRTALTLPARATVHIGGHRSPTTCCSNTGSGI</sequence>
<reference evidence="3" key="1">
    <citation type="journal article" date="2020" name="bioRxiv">
        <title>Comparative genomics of Chlamydomonas.</title>
        <authorList>
            <person name="Craig R.J."/>
            <person name="Hasan A.R."/>
            <person name="Ness R.W."/>
            <person name="Keightley P.D."/>
        </authorList>
    </citation>
    <scope>NUCLEOTIDE SEQUENCE</scope>
    <source>
        <strain evidence="3">SAG 7.73</strain>
    </source>
</reference>
<feature type="region of interest" description="Disordered" evidence="2">
    <location>
        <begin position="1166"/>
        <end position="1193"/>
    </location>
</feature>
<evidence type="ECO:0000313" key="4">
    <source>
        <dbReference type="Proteomes" id="UP000650467"/>
    </source>
</evidence>
<feature type="region of interest" description="Disordered" evidence="2">
    <location>
        <begin position="1253"/>
        <end position="1290"/>
    </location>
</feature>
<feature type="compositionally biased region" description="Polar residues" evidence="2">
    <location>
        <begin position="1699"/>
        <end position="1711"/>
    </location>
</feature>
<comment type="caution">
    <text evidence="3">The sequence shown here is derived from an EMBL/GenBank/DDBJ whole genome shotgun (WGS) entry which is preliminary data.</text>
</comment>
<feature type="compositionally biased region" description="Low complexity" evidence="2">
    <location>
        <begin position="1480"/>
        <end position="1516"/>
    </location>
</feature>
<feature type="compositionally biased region" description="Low complexity" evidence="2">
    <location>
        <begin position="2086"/>
        <end position="2127"/>
    </location>
</feature>
<accession>A0A835W425</accession>
<evidence type="ECO:0000256" key="1">
    <source>
        <dbReference type="ARBA" id="ARBA00022581"/>
    </source>
</evidence>
<feature type="region of interest" description="Disordered" evidence="2">
    <location>
        <begin position="302"/>
        <end position="451"/>
    </location>
</feature>
<feature type="region of interest" description="Disordered" evidence="2">
    <location>
        <begin position="115"/>
        <end position="143"/>
    </location>
</feature>
<feature type="compositionally biased region" description="Polar residues" evidence="2">
    <location>
        <begin position="302"/>
        <end position="312"/>
    </location>
</feature>
<feature type="region of interest" description="Disordered" evidence="2">
    <location>
        <begin position="1675"/>
        <end position="1844"/>
    </location>
</feature>
<feature type="compositionally biased region" description="Low complexity" evidence="2">
    <location>
        <begin position="337"/>
        <end position="357"/>
    </location>
</feature>
<feature type="compositionally biased region" description="Acidic residues" evidence="2">
    <location>
        <begin position="1254"/>
        <end position="1282"/>
    </location>
</feature>
<feature type="compositionally biased region" description="Low complexity" evidence="2">
    <location>
        <begin position="1526"/>
        <end position="1542"/>
    </location>
</feature>
<feature type="region of interest" description="Disordered" evidence="2">
    <location>
        <begin position="47"/>
        <end position="85"/>
    </location>
</feature>
<dbReference type="Proteomes" id="UP000650467">
    <property type="component" value="Unassembled WGS sequence"/>
</dbReference>
<proteinExistence type="predicted"/>
<feature type="compositionally biased region" description="Low complexity" evidence="2">
    <location>
        <begin position="405"/>
        <end position="419"/>
    </location>
</feature>
<evidence type="ECO:0000256" key="2">
    <source>
        <dbReference type="SAM" id="MobiDB-lite"/>
    </source>
</evidence>
<feature type="compositionally biased region" description="Low complexity" evidence="2">
    <location>
        <begin position="73"/>
        <end position="85"/>
    </location>
</feature>
<feature type="region of interest" description="Disordered" evidence="2">
    <location>
        <begin position="156"/>
        <end position="182"/>
    </location>
</feature>
<feature type="compositionally biased region" description="Low complexity" evidence="2">
    <location>
        <begin position="1675"/>
        <end position="1691"/>
    </location>
</feature>
<dbReference type="EMBL" id="JAEHOC010000013">
    <property type="protein sequence ID" value="KAG2436334.1"/>
    <property type="molecule type" value="Genomic_DNA"/>
</dbReference>
<protein>
    <recommendedName>
        <fullName evidence="5">Calponin-homology (CH) domain-containing protein</fullName>
    </recommendedName>
</protein>
<evidence type="ECO:0008006" key="5">
    <source>
        <dbReference type="Google" id="ProtNLM"/>
    </source>
</evidence>
<dbReference type="PANTHER" id="PTHR13037:SF24">
    <property type="entry name" value="POLYCOMB PROTEIN PCL-RELATED"/>
    <property type="match status" value="1"/>
</dbReference>
<gene>
    <name evidence="3" type="ORF">HXX76_006643</name>
</gene>
<feature type="region of interest" description="Disordered" evidence="2">
    <location>
        <begin position="2064"/>
        <end position="2135"/>
    </location>
</feature>
<evidence type="ECO:0000313" key="3">
    <source>
        <dbReference type="EMBL" id="KAG2436334.1"/>
    </source>
</evidence>
<feature type="compositionally biased region" description="Low complexity" evidence="2">
    <location>
        <begin position="1766"/>
        <end position="1781"/>
    </location>
</feature>
<organism evidence="3 4">
    <name type="scientific">Chlamydomonas incerta</name>
    <dbReference type="NCBI Taxonomy" id="51695"/>
    <lineage>
        <taxon>Eukaryota</taxon>
        <taxon>Viridiplantae</taxon>
        <taxon>Chlorophyta</taxon>
        <taxon>core chlorophytes</taxon>
        <taxon>Chlorophyceae</taxon>
        <taxon>CS clade</taxon>
        <taxon>Chlamydomonadales</taxon>
        <taxon>Chlamydomonadaceae</taxon>
        <taxon>Chlamydomonas</taxon>
    </lineage>
</organism>